<dbReference type="PRINTS" id="PR00078">
    <property type="entry name" value="G3PDHDRGNASE"/>
</dbReference>
<evidence type="ECO:0000256" key="4">
    <source>
        <dbReference type="RuleBase" id="RU361160"/>
    </source>
</evidence>
<dbReference type="GO" id="GO:0051287">
    <property type="term" value="F:NAD binding"/>
    <property type="evidence" value="ECO:0007669"/>
    <property type="project" value="InterPro"/>
</dbReference>
<protein>
    <recommendedName>
        <fullName evidence="4">Glyceraldehyde-3-phosphate dehydrogenase</fullName>
        <ecNumber evidence="4">1.2.1.-</ecNumber>
    </recommendedName>
</protein>
<dbReference type="InterPro" id="IPR020828">
    <property type="entry name" value="GlycerAld_3-P_DH_NAD(P)-bd"/>
</dbReference>
<dbReference type="PANTHER" id="PTHR43454">
    <property type="entry name" value="GLYCERALDEHYDE-3-PHOSPHATE DEHYDROGENASE"/>
    <property type="match status" value="1"/>
</dbReference>
<dbReference type="FunFam" id="3.30.360.10:FF:000002">
    <property type="entry name" value="Glyceraldehyde-3-phosphate dehydrogenase"/>
    <property type="match status" value="1"/>
</dbReference>
<gene>
    <name evidence="6" type="ORF">AOC03_10780</name>
</gene>
<dbReference type="PROSITE" id="PS00071">
    <property type="entry name" value="GAPDH"/>
    <property type="match status" value="1"/>
</dbReference>
<dbReference type="GO" id="GO:0050661">
    <property type="term" value="F:NADP binding"/>
    <property type="evidence" value="ECO:0007669"/>
    <property type="project" value="InterPro"/>
</dbReference>
<dbReference type="InterPro" id="IPR020829">
    <property type="entry name" value="GlycerAld_3-P_DH_cat"/>
</dbReference>
<dbReference type="InterPro" id="IPR020830">
    <property type="entry name" value="GlycerAld_3-P_DH_AS"/>
</dbReference>
<dbReference type="SUPFAM" id="SSF51735">
    <property type="entry name" value="NAD(P)-binding Rossmann-fold domains"/>
    <property type="match status" value="1"/>
</dbReference>
<sequence length="481" mass="51621">MFLVSNADTLRQLHQDHLSQYNNQEQQAIELIGLLNKLYNEQDVQVTLFGETLDSTSVSRVLALHQKAAIRESGAEPIAIADTLDMVKAIAAHTNIQSASIDVGQLIVNNSDLEAALQAVNTSEQAQNGATDVVLYGFGRIGRILTRLLLSKASSAKGLQLKAIVVRPAKAGDLAKRVSLLERDSIHGSFTGGVSIDDDNNGMIINGRFVQVIYANDPSEIDYTAYGIDNALVIDNTGIWKDEDGLGKHLHSKGVKKVLLTAPAGGEIKNVVYGVNNNTVGDDTIVSAASCTTNAITPMLKVLNDEFGIENGHVETIHSFTNDQNLIDNYHKADRRGRSAVLNMVITSTGAAKAVGKALPELSGKLTGNAIRVPTPNVSLAILNLNLKTAPASADALNDFMRKVSNSNQWQSQIAYTDSTEAVSTDFVGDTHVGVVDAQATILTDNHAIVYIWYDNEVGYSTQVLRLATQMAGISYTQVPA</sequence>
<evidence type="ECO:0000259" key="5">
    <source>
        <dbReference type="SMART" id="SM00846"/>
    </source>
</evidence>
<dbReference type="OrthoDB" id="9803304at2"/>
<dbReference type="Pfam" id="PF00044">
    <property type="entry name" value="Gp_dh_N"/>
    <property type="match status" value="1"/>
</dbReference>
<dbReference type="NCBIfam" id="NF006139">
    <property type="entry name" value="PRK08289.1"/>
    <property type="match status" value="1"/>
</dbReference>
<keyword evidence="7" id="KW-1185">Reference proteome</keyword>
<evidence type="ECO:0000256" key="3">
    <source>
        <dbReference type="RuleBase" id="RU000397"/>
    </source>
</evidence>
<dbReference type="SMART" id="SM00846">
    <property type="entry name" value="Gp_dh_N"/>
    <property type="match status" value="1"/>
</dbReference>
<accession>A0A0M3V976</accession>
<dbReference type="InterPro" id="IPR036291">
    <property type="entry name" value="NAD(P)-bd_dom_sf"/>
</dbReference>
<dbReference type="STRING" id="45610.AOC03_10780"/>
<dbReference type="CDD" id="cd18126">
    <property type="entry name" value="GAPDH_I_C"/>
    <property type="match status" value="1"/>
</dbReference>
<dbReference type="Gene3D" id="3.40.50.720">
    <property type="entry name" value="NAD(P)-binding Rossmann-like Domain"/>
    <property type="match status" value="1"/>
</dbReference>
<feature type="domain" description="Glyceraldehyde 3-phosphate dehydrogenase NAD(P) binding" evidence="5">
    <location>
        <begin position="131"/>
        <end position="291"/>
    </location>
</feature>
<dbReference type="InterPro" id="IPR006424">
    <property type="entry name" value="Glyceraldehyde-3-P_DH_1"/>
</dbReference>
<dbReference type="CDD" id="cd05214">
    <property type="entry name" value="GAPDH_I_N"/>
    <property type="match status" value="1"/>
</dbReference>
<dbReference type="NCBIfam" id="TIGR01534">
    <property type="entry name" value="GAPDH-I"/>
    <property type="match status" value="1"/>
</dbReference>
<dbReference type="EC" id="1.2.1.-" evidence="4"/>
<dbReference type="GO" id="GO:0016620">
    <property type="term" value="F:oxidoreductase activity, acting on the aldehyde or oxo group of donors, NAD or NADP as acceptor"/>
    <property type="evidence" value="ECO:0007669"/>
    <property type="project" value="InterPro"/>
</dbReference>
<organism evidence="6 7">
    <name type="scientific">Psychrobacter urativorans</name>
    <dbReference type="NCBI Taxonomy" id="45610"/>
    <lineage>
        <taxon>Bacteria</taxon>
        <taxon>Pseudomonadati</taxon>
        <taxon>Pseudomonadota</taxon>
        <taxon>Gammaproteobacteria</taxon>
        <taxon>Moraxellales</taxon>
        <taxon>Moraxellaceae</taxon>
        <taxon>Psychrobacter</taxon>
    </lineage>
</organism>
<dbReference type="KEGG" id="pur:AOC03_10780"/>
<name>A0A0M3V976_9GAMM</name>
<reference evidence="6 7" key="1">
    <citation type="submission" date="2015-09" db="EMBL/GenBank/DDBJ databases">
        <title>Complete genome of Psychrobacter urativorans R10.10B.</title>
        <authorList>
            <person name="See-Too W.S."/>
            <person name="Chan K.G."/>
        </authorList>
    </citation>
    <scope>NUCLEOTIDE SEQUENCE [LARGE SCALE GENOMIC DNA]</scope>
    <source>
        <strain evidence="6 7">R10.10B</strain>
    </source>
</reference>
<dbReference type="AlphaFoldDB" id="A0A0M3V976"/>
<dbReference type="SUPFAM" id="SSF55347">
    <property type="entry name" value="Glyceraldehyde-3-phosphate dehydrogenase-like, C-terminal domain"/>
    <property type="match status" value="1"/>
</dbReference>
<dbReference type="GO" id="GO:0006006">
    <property type="term" value="P:glucose metabolic process"/>
    <property type="evidence" value="ECO:0007669"/>
    <property type="project" value="InterPro"/>
</dbReference>
<dbReference type="Pfam" id="PF02800">
    <property type="entry name" value="Gp_dh_C"/>
    <property type="match status" value="1"/>
</dbReference>
<evidence type="ECO:0000256" key="1">
    <source>
        <dbReference type="ARBA" id="ARBA00007406"/>
    </source>
</evidence>
<dbReference type="RefSeq" id="WP_062535891.1">
    <property type="nucleotide sequence ID" value="NZ_CP012678.1"/>
</dbReference>
<dbReference type="PANTHER" id="PTHR43454:SF1">
    <property type="entry name" value="GLYCERALDEHYDE 3-PHOSPHATE DEHYDROGENASE NAD(P) BINDING DOMAIN-CONTAINING PROTEIN"/>
    <property type="match status" value="1"/>
</dbReference>
<dbReference type="Gene3D" id="3.30.360.10">
    <property type="entry name" value="Dihydrodipicolinate Reductase, domain 2"/>
    <property type="match status" value="1"/>
</dbReference>
<dbReference type="InterPro" id="IPR020831">
    <property type="entry name" value="GlycerAld/Erythrose_P_DH"/>
</dbReference>
<dbReference type="Proteomes" id="UP000059847">
    <property type="component" value="Chromosome"/>
</dbReference>
<evidence type="ECO:0000313" key="7">
    <source>
        <dbReference type="Proteomes" id="UP000059847"/>
    </source>
</evidence>
<proteinExistence type="inferred from homology"/>
<evidence type="ECO:0000313" key="6">
    <source>
        <dbReference type="EMBL" id="ALF60463.1"/>
    </source>
</evidence>
<evidence type="ECO:0000256" key="2">
    <source>
        <dbReference type="ARBA" id="ARBA00023002"/>
    </source>
</evidence>
<keyword evidence="2 4" id="KW-0560">Oxidoreductase</keyword>
<dbReference type="EMBL" id="CP012678">
    <property type="protein sequence ID" value="ALF60463.1"/>
    <property type="molecule type" value="Genomic_DNA"/>
</dbReference>
<comment type="similarity">
    <text evidence="1 3">Belongs to the glyceraldehyde-3-phosphate dehydrogenase family.</text>
</comment>